<evidence type="ECO:0000313" key="2">
    <source>
        <dbReference type="Proteomes" id="UP000179807"/>
    </source>
</evidence>
<dbReference type="EMBL" id="MLAK01000068">
    <property type="protein sequence ID" value="OHT16805.1"/>
    <property type="molecule type" value="Genomic_DNA"/>
</dbReference>
<accession>A0A1J4L4E6</accession>
<name>A0A1J4L4E6_9EUKA</name>
<comment type="caution">
    <text evidence="1">The sequence shown here is derived from an EMBL/GenBank/DDBJ whole genome shotgun (WGS) entry which is preliminary data.</text>
</comment>
<organism evidence="1 2">
    <name type="scientific">Tritrichomonas foetus</name>
    <dbReference type="NCBI Taxonomy" id="1144522"/>
    <lineage>
        <taxon>Eukaryota</taxon>
        <taxon>Metamonada</taxon>
        <taxon>Parabasalia</taxon>
        <taxon>Tritrichomonadida</taxon>
        <taxon>Tritrichomonadidae</taxon>
        <taxon>Tritrichomonas</taxon>
    </lineage>
</organism>
<gene>
    <name evidence="1" type="ORF">TRFO_12875</name>
</gene>
<dbReference type="GeneID" id="94831604"/>
<sequence>MIKNDVRPLDKAFLTSCNFCQIYYREKETIPVFVLPYGFNELSLFQIAQYYDGTAQNYFQNMIFSPTSPPFSQQKTIDYSNYFSQVLQNQLPNDITIGMYDRFFDSDLFLSLYSLGVPSFKAYKIPKGNEDGIVHILSNSRDYTRSHIFSLSSSPFSSIPLCVHVTIGQPYLLNNIISEKYANVESVNAREAAIHEDIANLKLDQFQIDWALVSIDGYPALILCRPPQFIRISDNNLLSFDSVYDAFKNSFVYMVNYRHSKFINNVGIDSISSSSEAAPCRPINSDFIFCKLLKEQMSKDNSFDFLSYLIYSLRFPSFFLIEANFEPEIALAASVCIDNGRPTTYFIEGINTEQTKLAIQEYYRFCFWLRSLISVMKAILAKDVDKVGETILACFKALPYKNRYIMVSTILFITDTMQIFKQHRRSEDEFFIRILKIFKHVFGDDFDQVLSVQKWEIPRSIRNHVINVDSCVKMFYSKPFKTEKITIPNVIRRFTKYYLPLKEELFHNIDPPKFRLCQSYIDFLKLQVFEKTITI</sequence>
<proteinExistence type="predicted"/>
<dbReference type="Proteomes" id="UP000179807">
    <property type="component" value="Unassembled WGS sequence"/>
</dbReference>
<keyword evidence="2" id="KW-1185">Reference proteome</keyword>
<dbReference type="RefSeq" id="XP_068369941.1">
    <property type="nucleotide sequence ID" value="XM_068496900.1"/>
</dbReference>
<dbReference type="AlphaFoldDB" id="A0A1J4L4E6"/>
<protein>
    <submittedName>
        <fullName evidence="1">Uncharacterized protein</fullName>
    </submittedName>
</protein>
<reference evidence="1" key="1">
    <citation type="submission" date="2016-10" db="EMBL/GenBank/DDBJ databases">
        <authorList>
            <person name="Benchimol M."/>
            <person name="Almeida L.G."/>
            <person name="Vasconcelos A.T."/>
            <person name="Perreira-Neves A."/>
            <person name="Rosa I.A."/>
            <person name="Tasca T."/>
            <person name="Bogo M.R."/>
            <person name="de Souza W."/>
        </authorList>
    </citation>
    <scope>NUCLEOTIDE SEQUENCE [LARGE SCALE GENOMIC DNA]</scope>
    <source>
        <strain evidence="1">K</strain>
    </source>
</reference>
<dbReference type="VEuPathDB" id="TrichDB:TRFO_12875"/>
<evidence type="ECO:0000313" key="1">
    <source>
        <dbReference type="EMBL" id="OHT16805.1"/>
    </source>
</evidence>